<comment type="caution">
    <text evidence="2">The sequence shown here is derived from an EMBL/GenBank/DDBJ whole genome shotgun (WGS) entry which is preliminary data.</text>
</comment>
<feature type="transmembrane region" description="Helical" evidence="1">
    <location>
        <begin position="133"/>
        <end position="151"/>
    </location>
</feature>
<accession>A0ABP9D5D9</accession>
<evidence type="ECO:0000256" key="1">
    <source>
        <dbReference type="SAM" id="Phobius"/>
    </source>
</evidence>
<evidence type="ECO:0008006" key="4">
    <source>
        <dbReference type="Google" id="ProtNLM"/>
    </source>
</evidence>
<gene>
    <name evidence="2" type="ORF">GCM10023331_13540</name>
</gene>
<reference evidence="3" key="1">
    <citation type="journal article" date="2019" name="Int. J. Syst. Evol. Microbiol.">
        <title>The Global Catalogue of Microorganisms (GCM) 10K type strain sequencing project: providing services to taxonomists for standard genome sequencing and annotation.</title>
        <authorList>
            <consortium name="The Broad Institute Genomics Platform"/>
            <consortium name="The Broad Institute Genome Sequencing Center for Infectious Disease"/>
            <person name="Wu L."/>
            <person name="Ma J."/>
        </authorList>
    </citation>
    <scope>NUCLEOTIDE SEQUENCE [LARGE SCALE GENOMIC DNA]</scope>
    <source>
        <strain evidence="3">JCM 18326</strain>
    </source>
</reference>
<keyword evidence="1" id="KW-0812">Transmembrane</keyword>
<keyword evidence="3" id="KW-1185">Reference proteome</keyword>
<name>A0ABP9D5D9_9BACT</name>
<organism evidence="2 3">
    <name type="scientific">Algivirga pacifica</name>
    <dbReference type="NCBI Taxonomy" id="1162670"/>
    <lineage>
        <taxon>Bacteria</taxon>
        <taxon>Pseudomonadati</taxon>
        <taxon>Bacteroidota</taxon>
        <taxon>Cytophagia</taxon>
        <taxon>Cytophagales</taxon>
        <taxon>Flammeovirgaceae</taxon>
        <taxon>Algivirga</taxon>
    </lineage>
</organism>
<evidence type="ECO:0000313" key="2">
    <source>
        <dbReference type="EMBL" id="GAA4829583.1"/>
    </source>
</evidence>
<sequence>MKEVLYRLDKHIKAQKKLAEGCYWMAGLLLFLAIGARFFGPDTLVAEGFYKTAGILTFIMLLRGFHYRYICNVRHKRAVDSIASNDPQLLKEEYRRIERRVKAFVLYQIIVGMLIVLGIVLTLVPGFPILRGASYAMILMFIGVIVVRGVIHPPTRYYLKELERQLS</sequence>
<protein>
    <recommendedName>
        <fullName evidence="4">Transmembrane protein</fullName>
    </recommendedName>
</protein>
<dbReference type="RefSeq" id="WP_345370343.1">
    <property type="nucleotide sequence ID" value="NZ_BAABJX010000021.1"/>
</dbReference>
<keyword evidence="1" id="KW-0472">Membrane</keyword>
<feature type="transmembrane region" description="Helical" evidence="1">
    <location>
        <begin position="104"/>
        <end position="127"/>
    </location>
</feature>
<dbReference type="Proteomes" id="UP001500298">
    <property type="component" value="Unassembled WGS sequence"/>
</dbReference>
<keyword evidence="1" id="KW-1133">Transmembrane helix</keyword>
<dbReference type="EMBL" id="BAABJX010000021">
    <property type="protein sequence ID" value="GAA4829583.1"/>
    <property type="molecule type" value="Genomic_DNA"/>
</dbReference>
<evidence type="ECO:0000313" key="3">
    <source>
        <dbReference type="Proteomes" id="UP001500298"/>
    </source>
</evidence>
<proteinExistence type="predicted"/>
<feature type="transmembrane region" description="Helical" evidence="1">
    <location>
        <begin position="21"/>
        <end position="40"/>
    </location>
</feature>
<feature type="transmembrane region" description="Helical" evidence="1">
    <location>
        <begin position="52"/>
        <end position="70"/>
    </location>
</feature>